<comment type="caution">
    <text evidence="1">The sequence shown here is derived from an EMBL/GenBank/DDBJ whole genome shotgun (WGS) entry which is preliminary data.</text>
</comment>
<sequence length="50" mass="5952">MKVKSFYTLSSRQLDKRINVFLEDSQIDVEDIKFSATLFYIAAMVVYRDR</sequence>
<proteinExistence type="predicted"/>
<reference evidence="1 2" key="1">
    <citation type="submission" date="2020-03" db="EMBL/GenBank/DDBJ databases">
        <title>Assessment of the enzymatic potential of alkaline-tolerant lipase obtained from Bacillus luteus H11 (technogenic soil) for the bioremediation of saline soils contaminated with petroleum substances.</title>
        <authorList>
            <person name="Kalwasinska A."/>
        </authorList>
    </citation>
    <scope>NUCLEOTIDE SEQUENCE [LARGE SCALE GENOMIC DNA]</scope>
    <source>
        <strain evidence="1 2">H11</strain>
    </source>
</reference>
<organism evidence="1 2">
    <name type="scientific">Alkalicoccus luteus</name>
    <dbReference type="NCBI Taxonomy" id="1237094"/>
    <lineage>
        <taxon>Bacteria</taxon>
        <taxon>Bacillati</taxon>
        <taxon>Bacillota</taxon>
        <taxon>Bacilli</taxon>
        <taxon>Bacillales</taxon>
        <taxon>Bacillaceae</taxon>
        <taxon>Alkalicoccus</taxon>
    </lineage>
</organism>
<dbReference type="Proteomes" id="UP000752012">
    <property type="component" value="Unassembled WGS sequence"/>
</dbReference>
<protein>
    <submittedName>
        <fullName evidence="1">Uncharacterized protein</fullName>
    </submittedName>
</protein>
<keyword evidence="2" id="KW-1185">Reference proteome</keyword>
<gene>
    <name evidence="1" type="ORF">HCN83_17005</name>
</gene>
<evidence type="ECO:0000313" key="2">
    <source>
        <dbReference type="Proteomes" id="UP000752012"/>
    </source>
</evidence>
<name>A0A969Q1B6_9BACI</name>
<dbReference type="RefSeq" id="WP_168009533.1">
    <property type="nucleotide sequence ID" value="NZ_JAATHJ010000044.1"/>
</dbReference>
<accession>A0A969Q1B6</accession>
<dbReference type="EMBL" id="JAATHJ010000044">
    <property type="protein sequence ID" value="NJP39272.1"/>
    <property type="molecule type" value="Genomic_DNA"/>
</dbReference>
<evidence type="ECO:0000313" key="1">
    <source>
        <dbReference type="EMBL" id="NJP39272.1"/>
    </source>
</evidence>
<dbReference type="AlphaFoldDB" id="A0A969Q1B6"/>